<feature type="domain" description="Tetrahydrofolate dehydrogenase/cyclohydrolase catalytic" evidence="12">
    <location>
        <begin position="3"/>
        <end position="114"/>
    </location>
</feature>
<keyword evidence="5 11" id="KW-0378">Hydrolase</keyword>
<dbReference type="Pfam" id="PF02882">
    <property type="entry name" value="THF_DHG_CYH_C"/>
    <property type="match status" value="1"/>
</dbReference>
<accession>A0A2H0BUU9</accession>
<comment type="function">
    <text evidence="11">Catalyzes the oxidation of 5,10-methylenetetrahydrofolate to 5,10-methenyltetrahydrofolate and then the hydrolysis of 5,10-methenyltetrahydrofolate to 10-formyltetrahydrofolate.</text>
</comment>
<comment type="similarity">
    <text evidence="11">Belongs to the tetrahydrofolate dehydrogenase/cyclohydrolase family.</text>
</comment>
<keyword evidence="6 11" id="KW-0521">NADP</keyword>
<comment type="subunit">
    <text evidence="2 11">Homodimer.</text>
</comment>
<proteinExistence type="inferred from homology"/>
<dbReference type="InterPro" id="IPR046346">
    <property type="entry name" value="Aminoacid_DH-like_N_sf"/>
</dbReference>
<comment type="caution">
    <text evidence="11">Lacks conserved residue(s) required for the propagation of feature annotation.</text>
</comment>
<keyword evidence="11" id="KW-0028">Amino-acid biosynthesis</keyword>
<dbReference type="HAMAP" id="MF_01576">
    <property type="entry name" value="THF_DHG_CYH"/>
    <property type="match status" value="1"/>
</dbReference>
<protein>
    <recommendedName>
        <fullName evidence="11">Bifunctional protein FolD</fullName>
    </recommendedName>
    <domain>
        <recommendedName>
            <fullName evidence="11">Methylenetetrahydrofolate dehydrogenase</fullName>
            <ecNumber evidence="11">1.5.1.5</ecNumber>
        </recommendedName>
    </domain>
    <domain>
        <recommendedName>
            <fullName evidence="11">Methenyltetrahydrofolate cyclohydrolase</fullName>
            <ecNumber evidence="11">3.5.4.9</ecNumber>
        </recommendedName>
    </domain>
</protein>
<keyword evidence="8 11" id="KW-0368">Histidine biosynthesis</keyword>
<dbReference type="GO" id="GO:0006164">
    <property type="term" value="P:purine nucleotide biosynthetic process"/>
    <property type="evidence" value="ECO:0007669"/>
    <property type="project" value="UniProtKB-KW"/>
</dbReference>
<evidence type="ECO:0000259" key="12">
    <source>
        <dbReference type="Pfam" id="PF00763"/>
    </source>
</evidence>
<name>A0A2H0BUU9_9BACT</name>
<gene>
    <name evidence="11" type="primary">folD</name>
    <name evidence="14" type="ORF">COW99_04880</name>
</gene>
<evidence type="ECO:0000256" key="11">
    <source>
        <dbReference type="HAMAP-Rule" id="MF_01576"/>
    </source>
</evidence>
<dbReference type="InterPro" id="IPR000672">
    <property type="entry name" value="THF_DH/CycHdrlase"/>
</dbReference>
<feature type="binding site" evidence="11">
    <location>
        <position position="216"/>
    </location>
    <ligand>
        <name>NADP(+)</name>
        <dbReference type="ChEBI" id="CHEBI:58349"/>
    </ligand>
</feature>
<comment type="catalytic activity">
    <reaction evidence="11">
        <text>(6R)-5,10-methylene-5,6,7,8-tetrahydrofolate + NADP(+) = (6R)-5,10-methenyltetrahydrofolate + NADPH</text>
        <dbReference type="Rhea" id="RHEA:22812"/>
        <dbReference type="ChEBI" id="CHEBI:15636"/>
        <dbReference type="ChEBI" id="CHEBI:57455"/>
        <dbReference type="ChEBI" id="CHEBI:57783"/>
        <dbReference type="ChEBI" id="CHEBI:58349"/>
        <dbReference type="EC" id="1.5.1.5"/>
    </reaction>
</comment>
<feature type="domain" description="Tetrahydrofolate dehydrogenase/cyclohydrolase NAD(P)-binding" evidence="13">
    <location>
        <begin position="125"/>
        <end position="263"/>
    </location>
</feature>
<dbReference type="EC" id="1.5.1.5" evidence="11"/>
<evidence type="ECO:0000313" key="14">
    <source>
        <dbReference type="EMBL" id="PIP61319.1"/>
    </source>
</evidence>
<dbReference type="SUPFAM" id="SSF53223">
    <property type="entry name" value="Aminoacid dehydrogenase-like, N-terminal domain"/>
    <property type="match status" value="1"/>
</dbReference>
<dbReference type="EMBL" id="PCTA01000030">
    <property type="protein sequence ID" value="PIP61319.1"/>
    <property type="molecule type" value="Genomic_DNA"/>
</dbReference>
<evidence type="ECO:0000256" key="8">
    <source>
        <dbReference type="ARBA" id="ARBA00023102"/>
    </source>
</evidence>
<dbReference type="InterPro" id="IPR020631">
    <property type="entry name" value="THF_DH/CycHdrlase_NAD-bd_dom"/>
</dbReference>
<evidence type="ECO:0000256" key="3">
    <source>
        <dbReference type="ARBA" id="ARBA00022563"/>
    </source>
</evidence>
<evidence type="ECO:0000256" key="6">
    <source>
        <dbReference type="ARBA" id="ARBA00022857"/>
    </source>
</evidence>
<dbReference type="Gene3D" id="3.40.50.10860">
    <property type="entry name" value="Leucine Dehydrogenase, chain A, domain 1"/>
    <property type="match status" value="1"/>
</dbReference>
<keyword evidence="7 11" id="KW-0560">Oxidoreductase</keyword>
<dbReference type="PANTHER" id="PTHR48099:SF5">
    <property type="entry name" value="C-1-TETRAHYDROFOLATE SYNTHASE, CYTOPLASMIC"/>
    <property type="match status" value="1"/>
</dbReference>
<dbReference type="Proteomes" id="UP000231246">
    <property type="component" value="Unassembled WGS sequence"/>
</dbReference>
<dbReference type="PANTHER" id="PTHR48099">
    <property type="entry name" value="C-1-TETRAHYDROFOLATE SYNTHASE, CYTOPLASMIC-RELATED"/>
    <property type="match status" value="1"/>
</dbReference>
<keyword evidence="4 11" id="KW-0658">Purine biosynthesis</keyword>
<organism evidence="14 15">
    <name type="scientific">Candidatus Roizmanbacteria bacterium CG22_combo_CG10-13_8_21_14_all_38_20</name>
    <dbReference type="NCBI Taxonomy" id="1974862"/>
    <lineage>
        <taxon>Bacteria</taxon>
        <taxon>Candidatus Roizmaniibacteriota</taxon>
    </lineage>
</organism>
<evidence type="ECO:0000256" key="10">
    <source>
        <dbReference type="ARBA" id="ARBA00023268"/>
    </source>
</evidence>
<evidence type="ECO:0000259" key="13">
    <source>
        <dbReference type="Pfam" id="PF02882"/>
    </source>
</evidence>
<dbReference type="EC" id="3.5.4.9" evidence="11"/>
<dbReference type="PRINTS" id="PR00085">
    <property type="entry name" value="THFDHDRGNASE"/>
</dbReference>
<dbReference type="UniPathway" id="UPA00193"/>
<evidence type="ECO:0000256" key="5">
    <source>
        <dbReference type="ARBA" id="ARBA00022801"/>
    </source>
</evidence>
<evidence type="ECO:0000256" key="2">
    <source>
        <dbReference type="ARBA" id="ARBA00011738"/>
    </source>
</evidence>
<evidence type="ECO:0000313" key="15">
    <source>
        <dbReference type="Proteomes" id="UP000231246"/>
    </source>
</evidence>
<evidence type="ECO:0000256" key="9">
    <source>
        <dbReference type="ARBA" id="ARBA00023167"/>
    </source>
</evidence>
<evidence type="ECO:0000256" key="7">
    <source>
        <dbReference type="ARBA" id="ARBA00023002"/>
    </source>
</evidence>
<keyword evidence="3 11" id="KW-0554">One-carbon metabolism</keyword>
<comment type="caution">
    <text evidence="14">The sequence shown here is derived from an EMBL/GenBank/DDBJ whole genome shotgun (WGS) entry which is preliminary data.</text>
</comment>
<dbReference type="Gene3D" id="3.40.50.720">
    <property type="entry name" value="NAD(P)-binding Rossmann-like Domain"/>
    <property type="match status" value="1"/>
</dbReference>
<dbReference type="GO" id="GO:0009086">
    <property type="term" value="P:methionine biosynthetic process"/>
    <property type="evidence" value="ECO:0007669"/>
    <property type="project" value="UniProtKB-KW"/>
</dbReference>
<keyword evidence="9 11" id="KW-0486">Methionine biosynthesis</keyword>
<dbReference type="Pfam" id="PF00763">
    <property type="entry name" value="THF_DHG_CYH"/>
    <property type="match status" value="1"/>
</dbReference>
<dbReference type="InterPro" id="IPR020630">
    <property type="entry name" value="THF_DH/CycHdrlase_cat_dom"/>
</dbReference>
<comment type="catalytic activity">
    <reaction evidence="11">
        <text>(6R)-5,10-methenyltetrahydrofolate + H2O = (6R)-10-formyltetrahydrofolate + H(+)</text>
        <dbReference type="Rhea" id="RHEA:23700"/>
        <dbReference type="ChEBI" id="CHEBI:15377"/>
        <dbReference type="ChEBI" id="CHEBI:15378"/>
        <dbReference type="ChEBI" id="CHEBI:57455"/>
        <dbReference type="ChEBI" id="CHEBI:195366"/>
        <dbReference type="EC" id="3.5.4.9"/>
    </reaction>
</comment>
<comment type="pathway">
    <text evidence="1 11">One-carbon metabolism; tetrahydrofolate interconversion.</text>
</comment>
<dbReference type="GO" id="GO:0035999">
    <property type="term" value="P:tetrahydrofolate interconversion"/>
    <property type="evidence" value="ECO:0007669"/>
    <property type="project" value="UniProtKB-UniRule"/>
</dbReference>
<dbReference type="GO" id="GO:0004477">
    <property type="term" value="F:methenyltetrahydrofolate cyclohydrolase activity"/>
    <property type="evidence" value="ECO:0007669"/>
    <property type="project" value="UniProtKB-UniRule"/>
</dbReference>
<dbReference type="InterPro" id="IPR036291">
    <property type="entry name" value="NAD(P)-bd_dom_sf"/>
</dbReference>
<dbReference type="GO" id="GO:0005829">
    <property type="term" value="C:cytosol"/>
    <property type="evidence" value="ECO:0007669"/>
    <property type="project" value="TreeGrafter"/>
</dbReference>
<sequence>MLISGTSLTAKLDLQLRAKIDKLSLKPRLAIVQIGDNPESDSYVGAKKRGAEKLGIKVHHVQIKKHISTLELISKVQELGKDKNIHGIIVQLPLPTILDTKRIITAVPANKDVDGFNHESPFTPPVALGVLEIIKATEKNLHSKNIVVLGRGITGGDTVIRTLDKLNIPHVVIHSKTHNPDEILKKADIIISAVGKPEIIKAKVLKPGVKLISIGITKTKNGLVGDYNEEEIKDIASFYTPTPGGIGPLTVHFLMENVYEAAKN</sequence>
<keyword evidence="10 11" id="KW-0511">Multifunctional enzyme</keyword>
<dbReference type="GO" id="GO:0004488">
    <property type="term" value="F:methylenetetrahydrofolate dehydrogenase (NADP+) activity"/>
    <property type="evidence" value="ECO:0007669"/>
    <property type="project" value="UniProtKB-UniRule"/>
</dbReference>
<dbReference type="FunFam" id="3.40.50.10860:FF:000005">
    <property type="entry name" value="C-1-tetrahydrofolate synthase, cytoplasmic, putative"/>
    <property type="match status" value="1"/>
</dbReference>
<reference evidence="14 15" key="1">
    <citation type="submission" date="2017-09" db="EMBL/GenBank/DDBJ databases">
        <title>Depth-based differentiation of microbial function through sediment-hosted aquifers and enrichment of novel symbionts in the deep terrestrial subsurface.</title>
        <authorList>
            <person name="Probst A.J."/>
            <person name="Ladd B."/>
            <person name="Jarett J.K."/>
            <person name="Geller-Mcgrath D.E."/>
            <person name="Sieber C.M."/>
            <person name="Emerson J.B."/>
            <person name="Anantharaman K."/>
            <person name="Thomas B.C."/>
            <person name="Malmstrom R."/>
            <person name="Stieglmeier M."/>
            <person name="Klingl A."/>
            <person name="Woyke T."/>
            <person name="Ryan C.M."/>
            <person name="Banfield J.F."/>
        </authorList>
    </citation>
    <scope>NUCLEOTIDE SEQUENCE [LARGE SCALE GENOMIC DNA]</scope>
    <source>
        <strain evidence="14">CG22_combo_CG10-13_8_21_14_all_38_20</strain>
    </source>
</reference>
<evidence type="ECO:0000256" key="4">
    <source>
        <dbReference type="ARBA" id="ARBA00022755"/>
    </source>
</evidence>
<feature type="binding site" evidence="11">
    <location>
        <begin position="150"/>
        <end position="152"/>
    </location>
    <ligand>
        <name>NADP(+)</name>
        <dbReference type="ChEBI" id="CHEBI:58349"/>
    </ligand>
</feature>
<dbReference type="SUPFAM" id="SSF51735">
    <property type="entry name" value="NAD(P)-binding Rossmann-fold domains"/>
    <property type="match status" value="1"/>
</dbReference>
<dbReference type="AlphaFoldDB" id="A0A2H0BUU9"/>
<dbReference type="GO" id="GO:0000105">
    <property type="term" value="P:L-histidine biosynthetic process"/>
    <property type="evidence" value="ECO:0007669"/>
    <property type="project" value="UniProtKB-KW"/>
</dbReference>
<evidence type="ECO:0000256" key="1">
    <source>
        <dbReference type="ARBA" id="ARBA00004777"/>
    </source>
</evidence>